<feature type="transmembrane region" description="Helical" evidence="15">
    <location>
        <begin position="46"/>
        <end position="64"/>
    </location>
</feature>
<evidence type="ECO:0000256" key="14">
    <source>
        <dbReference type="HAMAP-Rule" id="MF_00286"/>
    </source>
</evidence>
<feature type="transmembrane region" description="Helical" evidence="15">
    <location>
        <begin position="146"/>
        <end position="165"/>
    </location>
</feature>
<evidence type="ECO:0000313" key="17">
    <source>
        <dbReference type="Proteomes" id="UP000275137"/>
    </source>
</evidence>
<reference evidence="16 17" key="1">
    <citation type="submission" date="2018-10" db="EMBL/GenBank/DDBJ databases">
        <authorList>
            <person name="Chen W.-M."/>
        </authorList>
    </citation>
    <scope>NUCLEOTIDE SEQUENCE [LARGE SCALE GENOMIC DNA]</scope>
    <source>
        <strain evidence="16 17">H-5</strain>
    </source>
</reference>
<sequence>MLNQFFSGLFGGRRGYFIGFLVSFGLVAYALFIQQKFNLEPCPLCIFQRMAYMALGVLFLLAALHNPGSGGRKLHGVLQFIAAATGAGIALRHMWIQANPDKVMAECGAGFDYIFENFPLKNALDLVFKGTGECSAMDWSLFGLTIPQLSLIGFVGLGLFAVYLATLRTR</sequence>
<dbReference type="Pfam" id="PF02600">
    <property type="entry name" value="DsbB"/>
    <property type="match status" value="1"/>
</dbReference>
<feature type="topological domain" description="Cytoplasmic" evidence="14">
    <location>
        <begin position="168"/>
        <end position="170"/>
    </location>
</feature>
<dbReference type="GO" id="GO:0006457">
    <property type="term" value="P:protein folding"/>
    <property type="evidence" value="ECO:0007669"/>
    <property type="project" value="InterPro"/>
</dbReference>
<feature type="topological domain" description="Periplasmic" evidence="14">
    <location>
        <begin position="33"/>
        <end position="50"/>
    </location>
</feature>
<keyword evidence="4 14" id="KW-1003">Cell membrane</keyword>
<dbReference type="AlphaFoldDB" id="A0A3N0V708"/>
<protein>
    <recommendedName>
        <fullName evidence="14">Disulfide bond formation protein B</fullName>
    </recommendedName>
    <alternativeName>
        <fullName evidence="14">Disulfide oxidoreductase</fullName>
    </alternativeName>
</protein>
<accession>A0A3N0V708</accession>
<dbReference type="Proteomes" id="UP000275137">
    <property type="component" value="Unassembled WGS sequence"/>
</dbReference>
<evidence type="ECO:0000256" key="7">
    <source>
        <dbReference type="ARBA" id="ARBA00022982"/>
    </source>
</evidence>
<dbReference type="InterPro" id="IPR022920">
    <property type="entry name" value="Disulphide_bond_form_DsbB"/>
</dbReference>
<evidence type="ECO:0000256" key="1">
    <source>
        <dbReference type="ARBA" id="ARBA00004429"/>
    </source>
</evidence>
<keyword evidence="3 14" id="KW-0813">Transport</keyword>
<feature type="transmembrane region" description="Helical" evidence="15">
    <location>
        <begin position="15"/>
        <end position="34"/>
    </location>
</feature>
<keyword evidence="9 14" id="KW-0560">Oxidoreductase</keyword>
<dbReference type="GO" id="GO:0005886">
    <property type="term" value="C:plasma membrane"/>
    <property type="evidence" value="ECO:0007669"/>
    <property type="project" value="UniProtKB-SubCell"/>
</dbReference>
<dbReference type="EMBL" id="RJVP01000001">
    <property type="protein sequence ID" value="ROH88401.1"/>
    <property type="molecule type" value="Genomic_DNA"/>
</dbReference>
<name>A0A3N0V708_9PROT</name>
<evidence type="ECO:0000256" key="15">
    <source>
        <dbReference type="SAM" id="Phobius"/>
    </source>
</evidence>
<dbReference type="HAMAP" id="MF_00286">
    <property type="entry name" value="DsbB"/>
    <property type="match status" value="1"/>
</dbReference>
<keyword evidence="5" id="KW-0997">Cell inner membrane</keyword>
<keyword evidence="17" id="KW-1185">Reference proteome</keyword>
<evidence type="ECO:0000256" key="9">
    <source>
        <dbReference type="ARBA" id="ARBA00023002"/>
    </source>
</evidence>
<comment type="caution">
    <text evidence="14">Lacks conserved residue(s) required for the propagation of feature annotation.</text>
</comment>
<comment type="caution">
    <text evidence="16">The sequence shown here is derived from an EMBL/GenBank/DDBJ whole genome shotgun (WGS) entry which is preliminary data.</text>
</comment>
<evidence type="ECO:0000256" key="3">
    <source>
        <dbReference type="ARBA" id="ARBA00022448"/>
    </source>
</evidence>
<evidence type="ECO:0000256" key="8">
    <source>
        <dbReference type="ARBA" id="ARBA00022989"/>
    </source>
</evidence>
<feature type="topological domain" description="Cytoplasmic" evidence="14">
    <location>
        <begin position="1"/>
        <end position="15"/>
    </location>
</feature>
<comment type="similarity">
    <text evidence="2 14">Belongs to the DsbB family.</text>
</comment>
<dbReference type="RefSeq" id="WP_123236393.1">
    <property type="nucleotide sequence ID" value="NZ_RJVP01000001.1"/>
</dbReference>
<evidence type="ECO:0000256" key="10">
    <source>
        <dbReference type="ARBA" id="ARBA00023136"/>
    </source>
</evidence>
<keyword evidence="10 14" id="KW-0472">Membrane</keyword>
<evidence type="ECO:0000256" key="6">
    <source>
        <dbReference type="ARBA" id="ARBA00022692"/>
    </source>
</evidence>
<dbReference type="PANTHER" id="PTHR36570:SF3">
    <property type="entry name" value="DISULFIDE BOND FORMATION PROTEIN B"/>
    <property type="match status" value="1"/>
</dbReference>
<evidence type="ECO:0000256" key="11">
    <source>
        <dbReference type="ARBA" id="ARBA00023157"/>
    </source>
</evidence>
<keyword evidence="12 14" id="KW-0143">Chaperone</keyword>
<feature type="topological domain" description="Cytoplasmic" evidence="14">
    <location>
        <begin position="68"/>
        <end position="73"/>
    </location>
</feature>
<comment type="subcellular location">
    <subcellularLocation>
        <location evidence="1">Cell inner membrane</location>
        <topology evidence="1">Multi-pass membrane protein</topology>
    </subcellularLocation>
    <subcellularLocation>
        <location evidence="14">Cell membrane</location>
        <topology evidence="14">Multi-pass membrane protein</topology>
    </subcellularLocation>
</comment>
<dbReference type="SUPFAM" id="SSF158442">
    <property type="entry name" value="DsbB-like"/>
    <property type="match status" value="1"/>
</dbReference>
<keyword evidence="6 14" id="KW-0812">Transmembrane</keyword>
<keyword evidence="11 14" id="KW-1015">Disulfide bond</keyword>
<comment type="function">
    <text evidence="14">Required for disulfide bond formation in some periplasmic proteins. Acts by oxidizing the DsbA protein.</text>
</comment>
<dbReference type="GO" id="GO:0015035">
    <property type="term" value="F:protein-disulfide reductase activity"/>
    <property type="evidence" value="ECO:0007669"/>
    <property type="project" value="UniProtKB-UniRule"/>
</dbReference>
<dbReference type="PANTHER" id="PTHR36570">
    <property type="entry name" value="DISULFIDE BOND FORMATION PROTEIN B"/>
    <property type="match status" value="1"/>
</dbReference>
<evidence type="ECO:0000256" key="4">
    <source>
        <dbReference type="ARBA" id="ARBA00022475"/>
    </source>
</evidence>
<dbReference type="GO" id="GO:0009055">
    <property type="term" value="F:electron transfer activity"/>
    <property type="evidence" value="ECO:0007669"/>
    <property type="project" value="UniProtKB-UniRule"/>
</dbReference>
<dbReference type="InterPro" id="IPR050183">
    <property type="entry name" value="DsbB"/>
</dbReference>
<feature type="disulfide bond" description="Redox-active" evidence="14">
    <location>
        <begin position="42"/>
        <end position="45"/>
    </location>
</feature>
<dbReference type="Gene3D" id="1.20.1550.10">
    <property type="entry name" value="DsbB-like"/>
    <property type="match status" value="1"/>
</dbReference>
<keyword evidence="8 14" id="KW-1133">Transmembrane helix</keyword>
<dbReference type="InterPro" id="IPR003752">
    <property type="entry name" value="DiS_bond_form_DsbB/BdbC"/>
</dbReference>
<evidence type="ECO:0000256" key="12">
    <source>
        <dbReference type="ARBA" id="ARBA00023186"/>
    </source>
</evidence>
<gene>
    <name evidence="14" type="primary">dsbB</name>
    <name evidence="16" type="ORF">ED236_02805</name>
</gene>
<feature type="transmembrane region" description="Helical" evidence="15">
    <location>
        <begin position="76"/>
        <end position="95"/>
    </location>
</feature>
<evidence type="ECO:0000256" key="2">
    <source>
        <dbReference type="ARBA" id="ARBA00008823"/>
    </source>
</evidence>
<evidence type="ECO:0000313" key="16">
    <source>
        <dbReference type="EMBL" id="ROH88401.1"/>
    </source>
</evidence>
<proteinExistence type="inferred from homology"/>
<evidence type="ECO:0000256" key="13">
    <source>
        <dbReference type="ARBA" id="ARBA00023284"/>
    </source>
</evidence>
<keyword evidence="13 14" id="KW-0676">Redox-active center</keyword>
<dbReference type="InterPro" id="IPR023380">
    <property type="entry name" value="DsbB-like_sf"/>
</dbReference>
<keyword evidence="7 14" id="KW-0249">Electron transport</keyword>
<organism evidence="16 17">
    <name type="scientific">Pseudomethylobacillus aquaticus</name>
    <dbReference type="NCBI Taxonomy" id="2676064"/>
    <lineage>
        <taxon>Bacteria</taxon>
        <taxon>Pseudomonadati</taxon>
        <taxon>Pseudomonadota</taxon>
        <taxon>Betaproteobacteria</taxon>
        <taxon>Nitrosomonadales</taxon>
        <taxon>Methylophilaceae</taxon>
        <taxon>Pseudomethylobacillus</taxon>
    </lineage>
</organism>
<evidence type="ECO:0000256" key="5">
    <source>
        <dbReference type="ARBA" id="ARBA00022519"/>
    </source>
</evidence>